<proteinExistence type="inferred from homology"/>
<keyword evidence="6 7" id="KW-0472">Membrane</keyword>
<gene>
    <name evidence="8" type="ORF">ERS852491_02245</name>
</gene>
<dbReference type="EMBL" id="CYZU01000019">
    <property type="protein sequence ID" value="CUO45203.1"/>
    <property type="molecule type" value="Genomic_DNA"/>
</dbReference>
<dbReference type="GO" id="GO:0005886">
    <property type="term" value="C:plasma membrane"/>
    <property type="evidence" value="ECO:0007669"/>
    <property type="project" value="UniProtKB-SubCell"/>
</dbReference>
<dbReference type="OrthoDB" id="9807097at2"/>
<evidence type="ECO:0000256" key="7">
    <source>
        <dbReference type="SAM" id="Phobius"/>
    </source>
</evidence>
<dbReference type="Pfam" id="PF04464">
    <property type="entry name" value="Glyphos_transf"/>
    <property type="match status" value="1"/>
</dbReference>
<organism evidence="8 9">
    <name type="scientific">Faecalicatena contorta</name>
    <dbReference type="NCBI Taxonomy" id="39482"/>
    <lineage>
        <taxon>Bacteria</taxon>
        <taxon>Bacillati</taxon>
        <taxon>Bacillota</taxon>
        <taxon>Clostridia</taxon>
        <taxon>Lachnospirales</taxon>
        <taxon>Lachnospiraceae</taxon>
        <taxon>Faecalicatena</taxon>
    </lineage>
</organism>
<feature type="transmembrane region" description="Helical" evidence="7">
    <location>
        <begin position="21"/>
        <end position="38"/>
    </location>
</feature>
<dbReference type="Gene3D" id="3.40.50.11820">
    <property type="match status" value="1"/>
</dbReference>
<keyword evidence="7" id="KW-1133">Transmembrane helix</keyword>
<dbReference type="STRING" id="39482.ERS852491_02245"/>
<dbReference type="PANTHER" id="PTHR37316:SF3">
    <property type="entry name" value="TEICHOIC ACID GLYCEROL-PHOSPHATE TRANSFERASE"/>
    <property type="match status" value="1"/>
</dbReference>
<dbReference type="InterPro" id="IPR051612">
    <property type="entry name" value="Teichoic_Acid_Biosynth"/>
</dbReference>
<comment type="subcellular location">
    <subcellularLocation>
        <location evidence="1">Cell membrane</location>
        <topology evidence="1">Peripheral membrane protein</topology>
    </subcellularLocation>
</comment>
<dbReference type="InterPro" id="IPR007554">
    <property type="entry name" value="Glycerophosphate_synth"/>
</dbReference>
<dbReference type="InterPro" id="IPR043149">
    <property type="entry name" value="TagF_N"/>
</dbReference>
<evidence type="ECO:0000256" key="6">
    <source>
        <dbReference type="ARBA" id="ARBA00023136"/>
    </source>
</evidence>
<protein>
    <submittedName>
        <fullName evidence="8">CDP-Glycerol:Poly(Glycerophosphate) glycerophosphotransferase</fullName>
    </submittedName>
</protein>
<evidence type="ECO:0000256" key="3">
    <source>
        <dbReference type="ARBA" id="ARBA00022475"/>
    </source>
</evidence>
<keyword evidence="5" id="KW-0777">Teichoic acid biosynthesis</keyword>
<sequence>MPRKLKLMLKSYGRIKGSAFFARYCFITMVNVGVARFLRSILGIRNVIVLKGQTDFSGNCKALYDELIQNGFYEKYKIVWHINNDSNRYKLNDGYCEVISDRNWLKKIYYNATASIVFYEVSCCFQRRVKGQRVVYLGHGCPSLKNCKGFITLNPKLDTNAMITSDKVRDVMSDMLCFQRGKFIVNGMARNDVIPRSQMKFQEFGFDESMKVVIWMPTFRSSNIVENNIRRNDSTVQYLYGLPLIHSEADLRTINDVLHEKRIILLIKPHPRAAQCGIEELKFSNIIVWTNDYLEKHNIDMYSLFTSSSGLITDYSSVAFDYMLADRPMAYIIDDMKSYKLGFAYENITDYMPGDHIKDIVGLLSFFCEIFEGKDPYLEKRHQVCAWANQYNDGNNAKRLIEIFHL</sequence>
<comment type="similarity">
    <text evidence="2">Belongs to the CDP-glycerol glycerophosphotransferase family.</text>
</comment>
<evidence type="ECO:0000256" key="5">
    <source>
        <dbReference type="ARBA" id="ARBA00022944"/>
    </source>
</evidence>
<evidence type="ECO:0000256" key="2">
    <source>
        <dbReference type="ARBA" id="ARBA00010488"/>
    </source>
</evidence>
<accession>A0A174F4N4</accession>
<dbReference type="RefSeq" id="WP_055153113.1">
    <property type="nucleotide sequence ID" value="NZ_CYZU01000019.1"/>
</dbReference>
<name>A0A174F4N4_9FIRM</name>
<dbReference type="PANTHER" id="PTHR37316">
    <property type="entry name" value="TEICHOIC ACID GLYCEROL-PHOSPHATE PRIMASE"/>
    <property type="match status" value="1"/>
</dbReference>
<keyword evidence="4 8" id="KW-0808">Transferase</keyword>
<dbReference type="Proteomes" id="UP000095544">
    <property type="component" value="Unassembled WGS sequence"/>
</dbReference>
<dbReference type="GO" id="GO:0047355">
    <property type="term" value="F:CDP-glycerol glycerophosphotransferase activity"/>
    <property type="evidence" value="ECO:0007669"/>
    <property type="project" value="InterPro"/>
</dbReference>
<keyword evidence="7" id="KW-0812">Transmembrane</keyword>
<evidence type="ECO:0000313" key="8">
    <source>
        <dbReference type="EMBL" id="CUO45203.1"/>
    </source>
</evidence>
<keyword evidence="3" id="KW-1003">Cell membrane</keyword>
<dbReference type="GO" id="GO:0019350">
    <property type="term" value="P:teichoic acid biosynthetic process"/>
    <property type="evidence" value="ECO:0007669"/>
    <property type="project" value="UniProtKB-KW"/>
</dbReference>
<evidence type="ECO:0000313" key="9">
    <source>
        <dbReference type="Proteomes" id="UP000095544"/>
    </source>
</evidence>
<dbReference type="AlphaFoldDB" id="A0A174F4N4"/>
<dbReference type="Gene3D" id="3.40.50.12580">
    <property type="match status" value="1"/>
</dbReference>
<evidence type="ECO:0000256" key="1">
    <source>
        <dbReference type="ARBA" id="ARBA00004202"/>
    </source>
</evidence>
<dbReference type="InterPro" id="IPR043148">
    <property type="entry name" value="TagF_C"/>
</dbReference>
<reference evidence="8 9" key="1">
    <citation type="submission" date="2015-09" db="EMBL/GenBank/DDBJ databases">
        <authorList>
            <consortium name="Pathogen Informatics"/>
        </authorList>
    </citation>
    <scope>NUCLEOTIDE SEQUENCE [LARGE SCALE GENOMIC DNA]</scope>
    <source>
        <strain evidence="8 9">2789STDY5834876</strain>
    </source>
</reference>
<evidence type="ECO:0000256" key="4">
    <source>
        <dbReference type="ARBA" id="ARBA00022679"/>
    </source>
</evidence>